<accession>A0AAD5RI52</accession>
<evidence type="ECO:0000313" key="4">
    <source>
        <dbReference type="Proteomes" id="UP001201980"/>
    </source>
</evidence>
<dbReference type="Proteomes" id="UP001201980">
    <property type="component" value="Unassembled WGS sequence"/>
</dbReference>
<feature type="region of interest" description="Disordered" evidence="1">
    <location>
        <begin position="1"/>
        <end position="99"/>
    </location>
</feature>
<sequence>MGSSGSKAAGAASRKFPSRMPPVASPIRIHGKLAQKQQQGGGSSPLDIDNVAPIPPSDSDLDTTTTDFSARLNKMGVIDPHVGPPPQASKFPPAPGHSPTLAALGARRSIQDKVEGQFDGSASRAGYVDITTVRRILALLDRGSAPAEIDDKLRLRPGSAEKLGRPGVISSI</sequence>
<feature type="compositionally biased region" description="Pro residues" evidence="1">
    <location>
        <begin position="82"/>
        <end position="96"/>
    </location>
</feature>
<protein>
    <recommendedName>
        <fullName evidence="2">Helix-turn-helix domain-containing protein</fullName>
    </recommendedName>
</protein>
<comment type="caution">
    <text evidence="3">The sequence shown here is derived from an EMBL/GenBank/DDBJ whole genome shotgun (WGS) entry which is preliminary data.</text>
</comment>
<gene>
    <name evidence="3" type="ORF">MKZ38_007256</name>
</gene>
<dbReference type="EMBL" id="JAKWBI020000459">
    <property type="protein sequence ID" value="KAJ2894750.1"/>
    <property type="molecule type" value="Genomic_DNA"/>
</dbReference>
<name>A0AAD5RI52_9PEZI</name>
<feature type="domain" description="Helix-turn-helix" evidence="2">
    <location>
        <begin position="127"/>
        <end position="170"/>
    </location>
</feature>
<proteinExistence type="predicted"/>
<keyword evidence="4" id="KW-1185">Reference proteome</keyword>
<evidence type="ECO:0000259" key="2">
    <source>
        <dbReference type="Pfam" id="PF22943"/>
    </source>
</evidence>
<dbReference type="AlphaFoldDB" id="A0AAD5RI52"/>
<feature type="compositionally biased region" description="Low complexity" evidence="1">
    <location>
        <begin position="1"/>
        <end position="13"/>
    </location>
</feature>
<dbReference type="Pfam" id="PF22943">
    <property type="entry name" value="HTH_68"/>
    <property type="match status" value="1"/>
</dbReference>
<organism evidence="3 4">
    <name type="scientific">Zalerion maritima</name>
    <dbReference type="NCBI Taxonomy" id="339359"/>
    <lineage>
        <taxon>Eukaryota</taxon>
        <taxon>Fungi</taxon>
        <taxon>Dikarya</taxon>
        <taxon>Ascomycota</taxon>
        <taxon>Pezizomycotina</taxon>
        <taxon>Sordariomycetes</taxon>
        <taxon>Lulworthiomycetidae</taxon>
        <taxon>Lulworthiales</taxon>
        <taxon>Lulworthiaceae</taxon>
        <taxon>Zalerion</taxon>
    </lineage>
</organism>
<evidence type="ECO:0000256" key="1">
    <source>
        <dbReference type="SAM" id="MobiDB-lite"/>
    </source>
</evidence>
<evidence type="ECO:0000313" key="3">
    <source>
        <dbReference type="EMBL" id="KAJ2894750.1"/>
    </source>
</evidence>
<reference evidence="3" key="1">
    <citation type="submission" date="2022-07" db="EMBL/GenBank/DDBJ databases">
        <title>Draft genome sequence of Zalerion maritima ATCC 34329, a (micro)plastics degrading marine fungus.</title>
        <authorList>
            <person name="Paco A."/>
            <person name="Goncalves M.F.M."/>
            <person name="Rocha-Santos T.A.P."/>
            <person name="Alves A."/>
        </authorList>
    </citation>
    <scope>NUCLEOTIDE SEQUENCE</scope>
    <source>
        <strain evidence="3">ATCC 34329</strain>
    </source>
</reference>
<dbReference type="InterPro" id="IPR054448">
    <property type="entry name" value="HTH_put_ascomycetes"/>
</dbReference>